<proteinExistence type="predicted"/>
<dbReference type="AlphaFoldDB" id="A0A850P0M1"/>
<name>A0A850P0M1_9PROT</name>
<dbReference type="InterPro" id="IPR036249">
    <property type="entry name" value="Thioredoxin-like_sf"/>
</dbReference>
<organism evidence="1 2">
    <name type="scientific">Endobacter medicaginis</name>
    <dbReference type="NCBI Taxonomy" id="1181271"/>
    <lineage>
        <taxon>Bacteria</taxon>
        <taxon>Pseudomonadati</taxon>
        <taxon>Pseudomonadota</taxon>
        <taxon>Alphaproteobacteria</taxon>
        <taxon>Acetobacterales</taxon>
        <taxon>Acetobacteraceae</taxon>
        <taxon>Endobacter</taxon>
    </lineage>
</organism>
<accession>A0A850P0M1</accession>
<evidence type="ECO:0000313" key="2">
    <source>
        <dbReference type="Proteomes" id="UP000565205"/>
    </source>
</evidence>
<protein>
    <submittedName>
        <fullName evidence="1">Uncharacterized protein</fullName>
    </submittedName>
</protein>
<dbReference type="RefSeq" id="WP_218062254.1">
    <property type="nucleotide sequence ID" value="NZ_JABXXQ010000875.1"/>
</dbReference>
<feature type="non-terminal residue" evidence="1">
    <location>
        <position position="1"/>
    </location>
</feature>
<dbReference type="EMBL" id="JABXXQ010000875">
    <property type="protein sequence ID" value="NVN32468.1"/>
    <property type="molecule type" value="Genomic_DNA"/>
</dbReference>
<reference evidence="1 2" key="1">
    <citation type="submission" date="2020-06" db="EMBL/GenBank/DDBJ databases">
        <title>Description of novel acetic acid bacteria.</title>
        <authorList>
            <person name="Sombolestani A."/>
        </authorList>
    </citation>
    <scope>NUCLEOTIDE SEQUENCE [LARGE SCALE GENOMIC DNA]</scope>
    <source>
        <strain evidence="1 2">LMG 26838</strain>
    </source>
</reference>
<sequence length="67" mass="6951">SALGGVALRVVALAAASGEEDAYRHVLGGRGCVFLIRPDGYVALAASARAAPDALRGWFDRWLRPGG</sequence>
<comment type="caution">
    <text evidence="1">The sequence shown here is derived from an EMBL/GenBank/DDBJ whole genome shotgun (WGS) entry which is preliminary data.</text>
</comment>
<dbReference type="Gene3D" id="3.40.30.120">
    <property type="match status" value="1"/>
</dbReference>
<dbReference type="SUPFAM" id="SSF52833">
    <property type="entry name" value="Thioredoxin-like"/>
    <property type="match status" value="1"/>
</dbReference>
<dbReference type="Proteomes" id="UP000565205">
    <property type="component" value="Unassembled WGS sequence"/>
</dbReference>
<gene>
    <name evidence="1" type="ORF">HUK83_19250</name>
</gene>
<dbReference type="Pfam" id="PF21274">
    <property type="entry name" value="Rng_hyd_C"/>
    <property type="match status" value="1"/>
</dbReference>
<evidence type="ECO:0000313" key="1">
    <source>
        <dbReference type="EMBL" id="NVN32468.1"/>
    </source>
</evidence>